<protein>
    <submittedName>
        <fullName evidence="1">Putative F-box/kelch-repeat protein SKIP6</fullName>
    </submittedName>
</protein>
<organism evidence="1">
    <name type="scientific">Davidia involucrata</name>
    <name type="common">Dove tree</name>
    <dbReference type="NCBI Taxonomy" id="16924"/>
    <lineage>
        <taxon>Eukaryota</taxon>
        <taxon>Viridiplantae</taxon>
        <taxon>Streptophyta</taxon>
        <taxon>Embryophyta</taxon>
        <taxon>Tracheophyta</taxon>
        <taxon>Spermatophyta</taxon>
        <taxon>Magnoliopsida</taxon>
        <taxon>eudicotyledons</taxon>
        <taxon>Gunneridae</taxon>
        <taxon>Pentapetalae</taxon>
        <taxon>asterids</taxon>
        <taxon>Cornales</taxon>
        <taxon>Nyssaceae</taxon>
        <taxon>Davidia</taxon>
    </lineage>
</organism>
<dbReference type="SUPFAM" id="SSF117281">
    <property type="entry name" value="Kelch motif"/>
    <property type="match status" value="1"/>
</dbReference>
<dbReference type="AlphaFoldDB" id="A0A5B7BR40"/>
<name>A0A5B7BR40_DAVIN</name>
<dbReference type="Gene3D" id="2.120.10.80">
    <property type="entry name" value="Kelch-type beta propeller"/>
    <property type="match status" value="1"/>
</dbReference>
<reference evidence="1" key="1">
    <citation type="submission" date="2019-08" db="EMBL/GenBank/DDBJ databases">
        <title>Reference gene set and small RNA set construction with multiple tissues from Davidia involucrata Baill.</title>
        <authorList>
            <person name="Yang H."/>
            <person name="Zhou C."/>
            <person name="Li G."/>
            <person name="Wang J."/>
            <person name="Gao P."/>
            <person name="Wang M."/>
            <person name="Wang R."/>
            <person name="Zhao Y."/>
        </authorList>
    </citation>
    <scope>NUCLEOTIDE SEQUENCE</scope>
    <source>
        <tissue evidence="1">Mixed with DoveR01_LX</tissue>
    </source>
</reference>
<sequence length="201" mass="23243">MAMAIAMARDAVPEQEEERRIYFRVENSKFQSPGKEGLYDWYAIDDNDELLHKDKEGILEPVFERLPKCQYLSACVALGPYICVIGGVEVDKLRPPPDRNIYSDVYYIDTLCPGNGWNQAPPLIKPRAHPHAFVVDGKIYVLAAMWNSNDPWAEVFDPCQDLCLPRIDLFARRRQSLFKNWKKKKKKNMDKNCDANYQSVL</sequence>
<proteinExistence type="predicted"/>
<dbReference type="InterPro" id="IPR015915">
    <property type="entry name" value="Kelch-typ_b-propeller"/>
</dbReference>
<gene>
    <name evidence="1" type="ORF">Din_040871</name>
</gene>
<evidence type="ECO:0000313" key="1">
    <source>
        <dbReference type="EMBL" id="MPA71430.1"/>
    </source>
</evidence>
<accession>A0A5B7BR40</accession>
<dbReference type="EMBL" id="GHES01040871">
    <property type="protein sequence ID" value="MPA71430.1"/>
    <property type="molecule type" value="Transcribed_RNA"/>
</dbReference>